<evidence type="ECO:0000313" key="5">
    <source>
        <dbReference type="EMBL" id="MCA9379957.1"/>
    </source>
</evidence>
<dbReference type="InterPro" id="IPR051538">
    <property type="entry name" value="Acyl-CoA_Synth/Transferase"/>
</dbReference>
<dbReference type="InterPro" id="IPR036291">
    <property type="entry name" value="NAD(P)-bd_dom_sf"/>
</dbReference>
<evidence type="ECO:0000256" key="3">
    <source>
        <dbReference type="ARBA" id="ARBA00022840"/>
    </source>
</evidence>
<dbReference type="Gene3D" id="3.30.470.20">
    <property type="entry name" value="ATP-grasp fold, B domain"/>
    <property type="match status" value="1"/>
</dbReference>
<dbReference type="InterPro" id="IPR032875">
    <property type="entry name" value="Succ_CoA_lig_flav_dom"/>
</dbReference>
<dbReference type="SMART" id="SM00881">
    <property type="entry name" value="CoA_binding"/>
    <property type="match status" value="1"/>
</dbReference>
<dbReference type="Gene3D" id="3.40.50.720">
    <property type="entry name" value="NAD(P)-binding Rossmann-like Domain"/>
    <property type="match status" value="1"/>
</dbReference>
<dbReference type="PANTHER" id="PTHR43334:SF2">
    <property type="entry name" value="ACETATE--COA LIGASE [ADP-FORMING]"/>
    <property type="match status" value="1"/>
</dbReference>
<dbReference type="Pfam" id="PF19045">
    <property type="entry name" value="Ligase_CoA_2"/>
    <property type="match status" value="1"/>
</dbReference>
<dbReference type="SUPFAM" id="SSF56059">
    <property type="entry name" value="Glutathione synthetase ATP-binding domain-like"/>
    <property type="match status" value="1"/>
</dbReference>
<dbReference type="AlphaFoldDB" id="A0A955I7E9"/>
<evidence type="ECO:0000259" key="4">
    <source>
        <dbReference type="SMART" id="SM00881"/>
    </source>
</evidence>
<dbReference type="InterPro" id="IPR013815">
    <property type="entry name" value="ATP_grasp_subdomain_1"/>
</dbReference>
<dbReference type="Proteomes" id="UP000745577">
    <property type="component" value="Unassembled WGS sequence"/>
</dbReference>
<dbReference type="InterPro" id="IPR016102">
    <property type="entry name" value="Succinyl-CoA_synth-like"/>
</dbReference>
<dbReference type="Gene3D" id="3.40.50.261">
    <property type="entry name" value="Succinyl-CoA synthetase domains"/>
    <property type="match status" value="2"/>
</dbReference>
<dbReference type="Pfam" id="PF13607">
    <property type="entry name" value="Succ_CoA_lig"/>
    <property type="match status" value="1"/>
</dbReference>
<sequence>MKTAQINKFFNPKSIAVIGASRSKKKVGGIILNNILLEKYPARIYPVNPNANKIMDLDVFDTIMDVPEIVDVAIIAIPSMFIYEIIEECGIKGVKNIIIVSAGFSETGAEGLKLELRIRVLAQKYQLNILGPNCLGIINARNNLNLSFANTPKSYSNGKISFLSQSGAIGTAFMDWAQSNNIEISKFVSLGNKSDLSEIDFLKYLEQDNDTEIILLYLESFTDGRKFYELAKSISHKKPIVVLKPGKTEATQKAMEAHTGSIATSDKIIEQALEASGCIRVNSIEELFNITKLLAWQPILKGNNVTIITNAGGVAIETIDQLQANGLEVSPLPKSLQLSLSKLLKESASTHNPIDLLGDALARDYKNAIEQVVKSNSTDAILILLTPQLMTESLKTAKFVNEIADKHHKVVLASFLGGEKVHIAQAFLTKEKLPHFNFANDAAGVLGKIWKWRSHLETSPNSRLHYPTIINPTLKVTNKGEMLPENETKKLLDKYNIKYLKSDIFNGVKDLGKNISKIKYPIVLKLSHPQLIHKTDIKAVRLPIYQRSDLIKASIELDEIAQSQSLIDYKLEVQPFIFEKLELILGINRDKDQIIDSEGRKFSISKGFGHSMIVGAGGIYTEVLDDSSLRLLPVNRNNAMEMLKEIKYGQILFGARRQHFDYQALLKMMLNLSKMIEKNYNIRSLDINPVFVTQNDAYAVDIKIFID</sequence>
<dbReference type="Gene3D" id="3.30.1490.20">
    <property type="entry name" value="ATP-grasp fold, A domain"/>
    <property type="match status" value="1"/>
</dbReference>
<reference evidence="5" key="2">
    <citation type="journal article" date="2021" name="Microbiome">
        <title>Successional dynamics and alternative stable states in a saline activated sludge microbial community over 9 years.</title>
        <authorList>
            <person name="Wang Y."/>
            <person name="Ye J."/>
            <person name="Ju F."/>
            <person name="Liu L."/>
            <person name="Boyd J.A."/>
            <person name="Deng Y."/>
            <person name="Parks D.H."/>
            <person name="Jiang X."/>
            <person name="Yin X."/>
            <person name="Woodcroft B.J."/>
            <person name="Tyson G.W."/>
            <person name="Hugenholtz P."/>
            <person name="Polz M.F."/>
            <person name="Zhang T."/>
        </authorList>
    </citation>
    <scope>NUCLEOTIDE SEQUENCE</scope>
    <source>
        <strain evidence="5">HKST-UBA15</strain>
    </source>
</reference>
<reference evidence="5" key="1">
    <citation type="submission" date="2020-04" db="EMBL/GenBank/DDBJ databases">
        <authorList>
            <person name="Zhang T."/>
        </authorList>
    </citation>
    <scope>NUCLEOTIDE SEQUENCE</scope>
    <source>
        <strain evidence="5">HKST-UBA15</strain>
    </source>
</reference>
<evidence type="ECO:0000313" key="6">
    <source>
        <dbReference type="Proteomes" id="UP000745577"/>
    </source>
</evidence>
<dbReference type="SUPFAM" id="SSF51735">
    <property type="entry name" value="NAD(P)-binding Rossmann-fold domains"/>
    <property type="match status" value="1"/>
</dbReference>
<dbReference type="SUPFAM" id="SSF52210">
    <property type="entry name" value="Succinyl-CoA synthetase domains"/>
    <property type="match status" value="2"/>
</dbReference>
<dbReference type="PANTHER" id="PTHR43334">
    <property type="entry name" value="ACETATE--COA LIGASE [ADP-FORMING]"/>
    <property type="match status" value="1"/>
</dbReference>
<name>A0A955I7E9_9BACT</name>
<dbReference type="InterPro" id="IPR043938">
    <property type="entry name" value="Ligase_CoA_dom"/>
</dbReference>
<keyword evidence="3" id="KW-0067">ATP-binding</keyword>
<gene>
    <name evidence="5" type="ORF">KC675_02130</name>
</gene>
<dbReference type="GO" id="GO:0043758">
    <property type="term" value="F:acetate-CoA ligase (ADP-forming) activity"/>
    <property type="evidence" value="ECO:0007669"/>
    <property type="project" value="InterPro"/>
</dbReference>
<dbReference type="Pfam" id="PF13380">
    <property type="entry name" value="CoA_binding_2"/>
    <property type="match status" value="1"/>
</dbReference>
<proteinExistence type="predicted"/>
<protein>
    <submittedName>
        <fullName evidence="5">Acetate--CoA ligase family protein</fullName>
    </submittedName>
</protein>
<dbReference type="Pfam" id="PF13549">
    <property type="entry name" value="ATP-grasp_5"/>
    <property type="match status" value="1"/>
</dbReference>
<feature type="domain" description="CoA-binding" evidence="4">
    <location>
        <begin position="9"/>
        <end position="104"/>
    </location>
</feature>
<keyword evidence="1 5" id="KW-0436">Ligase</keyword>
<comment type="caution">
    <text evidence="5">The sequence shown here is derived from an EMBL/GenBank/DDBJ whole genome shotgun (WGS) entry which is preliminary data.</text>
</comment>
<dbReference type="InterPro" id="IPR003781">
    <property type="entry name" value="CoA-bd"/>
</dbReference>
<dbReference type="GO" id="GO:0005524">
    <property type="term" value="F:ATP binding"/>
    <property type="evidence" value="ECO:0007669"/>
    <property type="project" value="UniProtKB-KW"/>
</dbReference>
<organism evidence="5 6">
    <name type="scientific">Candidatus Dojkabacteria bacterium</name>
    <dbReference type="NCBI Taxonomy" id="2099670"/>
    <lineage>
        <taxon>Bacteria</taxon>
        <taxon>Candidatus Dojkabacteria</taxon>
    </lineage>
</organism>
<keyword evidence="2" id="KW-0547">Nucleotide-binding</keyword>
<accession>A0A955I7E9</accession>
<dbReference type="EMBL" id="JAGQLL010000020">
    <property type="protein sequence ID" value="MCA9379957.1"/>
    <property type="molecule type" value="Genomic_DNA"/>
</dbReference>
<evidence type="ECO:0000256" key="2">
    <source>
        <dbReference type="ARBA" id="ARBA00022741"/>
    </source>
</evidence>
<evidence type="ECO:0000256" key="1">
    <source>
        <dbReference type="ARBA" id="ARBA00022598"/>
    </source>
</evidence>